<name>A0A2P6VLS2_9CHLO</name>
<dbReference type="InterPro" id="IPR020843">
    <property type="entry name" value="ER"/>
</dbReference>
<evidence type="ECO:0000256" key="2">
    <source>
        <dbReference type="ARBA" id="ARBA00022723"/>
    </source>
</evidence>
<dbReference type="InterPro" id="IPR011032">
    <property type="entry name" value="GroES-like_sf"/>
</dbReference>
<dbReference type="PROSITE" id="PS00059">
    <property type="entry name" value="ADH_ZINC"/>
    <property type="match status" value="1"/>
</dbReference>
<evidence type="ECO:0000259" key="6">
    <source>
        <dbReference type="SMART" id="SM00829"/>
    </source>
</evidence>
<dbReference type="GO" id="GO:0016616">
    <property type="term" value="F:oxidoreductase activity, acting on the CH-OH group of donors, NAD or NADP as acceptor"/>
    <property type="evidence" value="ECO:0007669"/>
    <property type="project" value="InterPro"/>
</dbReference>
<dbReference type="Pfam" id="PF08240">
    <property type="entry name" value="ADH_N"/>
    <property type="match status" value="1"/>
</dbReference>
<dbReference type="GO" id="GO:0009809">
    <property type="term" value="P:lignin biosynthetic process"/>
    <property type="evidence" value="ECO:0007669"/>
    <property type="project" value="UniProtKB-ARBA"/>
</dbReference>
<sequence>MATVHVLAPAAEEIAAAPRAFAAVSLEAAPAIGDVAKEKLESLVKELGSANKASFEGSVPFAAVKDALHRERSHKCEGSGNCLGFAARDASGVLAPYRFDRRPVGPNDVRLQVTHCGICHSDLHQIRGEWGNSTFPMCPGHEVVGVVTEVGASVTEFQVGDHAGIGCMIDSCRTCDRCAKDKEEQYCSKCIFTYNGVYPDGTATQGGYSTHYVVDKDFALHVPKNLPLDAAAPLLCAGITTYSPLRYYGLDKPGQKIGVVGLGGLGHMAVKWGKAFGCEVTVISTSASKKSEAVDRLGADKFVVSKDEEEMAAAAGTLDGIIDTVSAKHDLGTYLNLLNTNGKYVIVGAPPEPFELSSFQVLYKRLTVGGSLIGGIKETQEMLDFAAEHNIVCDIETIPVDAVNEAMVRLEKGDVRYRFVIDIIGSLVA</sequence>
<dbReference type="OrthoDB" id="1879366at2759"/>
<evidence type="ECO:0000256" key="4">
    <source>
        <dbReference type="ARBA" id="ARBA00023002"/>
    </source>
</evidence>
<dbReference type="STRING" id="554055.A0A2P6VLS2"/>
<dbReference type="FunFam" id="3.90.180.10:FF:000004">
    <property type="entry name" value="probable cinnamyl alcohol dehydrogenase"/>
    <property type="match status" value="1"/>
</dbReference>
<dbReference type="SMART" id="SM00829">
    <property type="entry name" value="PKS_ER"/>
    <property type="match status" value="1"/>
</dbReference>
<dbReference type="AlphaFoldDB" id="A0A2P6VLS2"/>
<dbReference type="Pfam" id="PF00107">
    <property type="entry name" value="ADH_zinc_N"/>
    <property type="match status" value="1"/>
</dbReference>
<comment type="cofactor">
    <cofactor evidence="1 5">
        <name>Zn(2+)</name>
        <dbReference type="ChEBI" id="CHEBI:29105"/>
    </cofactor>
</comment>
<keyword evidence="2 5" id="KW-0479">Metal-binding</keyword>
<dbReference type="CDD" id="cd05283">
    <property type="entry name" value="CAD1"/>
    <property type="match status" value="1"/>
</dbReference>
<reference evidence="7 8" key="1">
    <citation type="journal article" date="2018" name="Plant J.">
        <title>Genome sequences of Chlorella sorokiniana UTEX 1602 and Micractinium conductrix SAG 241.80: implications to maltose excretion by a green alga.</title>
        <authorList>
            <person name="Arriola M.B."/>
            <person name="Velmurugan N."/>
            <person name="Zhang Y."/>
            <person name="Plunkett M.H."/>
            <person name="Hondzo H."/>
            <person name="Barney B.M."/>
        </authorList>
    </citation>
    <scope>NUCLEOTIDE SEQUENCE [LARGE SCALE GENOMIC DNA]</scope>
    <source>
        <strain evidence="7 8">SAG 241.80</strain>
    </source>
</reference>
<dbReference type="GO" id="GO:0008270">
    <property type="term" value="F:zinc ion binding"/>
    <property type="evidence" value="ECO:0007669"/>
    <property type="project" value="InterPro"/>
</dbReference>
<feature type="domain" description="Enoyl reductase (ER)" evidence="6">
    <location>
        <begin position="92"/>
        <end position="421"/>
    </location>
</feature>
<protein>
    <submittedName>
        <fullName evidence="7">8-hydroxygeraniol dehydrogenase-like</fullName>
    </submittedName>
</protein>
<evidence type="ECO:0000313" key="7">
    <source>
        <dbReference type="EMBL" id="PSC75052.1"/>
    </source>
</evidence>
<dbReference type="InterPro" id="IPR036291">
    <property type="entry name" value="NAD(P)-bd_dom_sf"/>
</dbReference>
<keyword evidence="8" id="KW-1185">Reference proteome</keyword>
<comment type="caution">
    <text evidence="7">The sequence shown here is derived from an EMBL/GenBank/DDBJ whole genome shotgun (WGS) entry which is preliminary data.</text>
</comment>
<dbReference type="Gene3D" id="3.40.50.720">
    <property type="entry name" value="NAD(P)-binding Rossmann-like Domain"/>
    <property type="match status" value="1"/>
</dbReference>
<dbReference type="InterPro" id="IPR002328">
    <property type="entry name" value="ADH_Zn_CS"/>
</dbReference>
<dbReference type="InterPro" id="IPR013154">
    <property type="entry name" value="ADH-like_N"/>
</dbReference>
<evidence type="ECO:0000256" key="3">
    <source>
        <dbReference type="ARBA" id="ARBA00022833"/>
    </source>
</evidence>
<dbReference type="PANTHER" id="PTHR42683">
    <property type="entry name" value="ALDEHYDE REDUCTASE"/>
    <property type="match status" value="1"/>
</dbReference>
<evidence type="ECO:0000256" key="5">
    <source>
        <dbReference type="RuleBase" id="RU361277"/>
    </source>
</evidence>
<evidence type="ECO:0000256" key="1">
    <source>
        <dbReference type="ARBA" id="ARBA00001947"/>
    </source>
</evidence>
<dbReference type="Proteomes" id="UP000239649">
    <property type="component" value="Unassembled WGS sequence"/>
</dbReference>
<keyword evidence="4" id="KW-0560">Oxidoreductase</keyword>
<keyword evidence="3 5" id="KW-0862">Zinc</keyword>
<dbReference type="EMBL" id="LHPF02000003">
    <property type="protein sequence ID" value="PSC75052.1"/>
    <property type="molecule type" value="Genomic_DNA"/>
</dbReference>
<dbReference type="FunFam" id="3.40.50.720:FF:000022">
    <property type="entry name" value="Cinnamyl alcohol dehydrogenase"/>
    <property type="match status" value="1"/>
</dbReference>
<gene>
    <name evidence="7" type="ORF">C2E20_1770</name>
</gene>
<evidence type="ECO:0000313" key="8">
    <source>
        <dbReference type="Proteomes" id="UP000239649"/>
    </source>
</evidence>
<dbReference type="SUPFAM" id="SSF51735">
    <property type="entry name" value="NAD(P)-binding Rossmann-fold domains"/>
    <property type="match status" value="1"/>
</dbReference>
<proteinExistence type="inferred from homology"/>
<comment type="similarity">
    <text evidence="5">Belongs to the zinc-containing alcohol dehydrogenase family.</text>
</comment>
<dbReference type="InterPro" id="IPR047109">
    <property type="entry name" value="CAD-like"/>
</dbReference>
<dbReference type="Gene3D" id="3.90.180.10">
    <property type="entry name" value="Medium-chain alcohol dehydrogenases, catalytic domain"/>
    <property type="match status" value="1"/>
</dbReference>
<organism evidence="7 8">
    <name type="scientific">Micractinium conductrix</name>
    <dbReference type="NCBI Taxonomy" id="554055"/>
    <lineage>
        <taxon>Eukaryota</taxon>
        <taxon>Viridiplantae</taxon>
        <taxon>Chlorophyta</taxon>
        <taxon>core chlorophytes</taxon>
        <taxon>Trebouxiophyceae</taxon>
        <taxon>Chlorellales</taxon>
        <taxon>Chlorellaceae</taxon>
        <taxon>Chlorella clade</taxon>
        <taxon>Micractinium</taxon>
    </lineage>
</organism>
<accession>A0A2P6VLS2</accession>
<dbReference type="InterPro" id="IPR013149">
    <property type="entry name" value="ADH-like_C"/>
</dbReference>
<dbReference type="SUPFAM" id="SSF50129">
    <property type="entry name" value="GroES-like"/>
    <property type="match status" value="1"/>
</dbReference>